<protein>
    <submittedName>
        <fullName evidence="2">Uncharacterized protein</fullName>
    </submittedName>
</protein>
<feature type="transmembrane region" description="Helical" evidence="1">
    <location>
        <begin position="73"/>
        <end position="95"/>
    </location>
</feature>
<dbReference type="Proteomes" id="UP001526201">
    <property type="component" value="Unassembled WGS sequence"/>
</dbReference>
<accession>A0ABT3CEN8</accession>
<feature type="transmembrane region" description="Helical" evidence="1">
    <location>
        <begin position="6"/>
        <end position="28"/>
    </location>
</feature>
<dbReference type="RefSeq" id="WP_264069004.1">
    <property type="nucleotide sequence ID" value="NZ_JACKTY010000031.1"/>
</dbReference>
<evidence type="ECO:0000313" key="3">
    <source>
        <dbReference type="Proteomes" id="UP001526201"/>
    </source>
</evidence>
<dbReference type="EMBL" id="JACKTY010000031">
    <property type="protein sequence ID" value="MCV7227954.1"/>
    <property type="molecule type" value="Genomic_DNA"/>
</dbReference>
<keyword evidence="1" id="KW-1133">Transmembrane helix</keyword>
<feature type="transmembrane region" description="Helical" evidence="1">
    <location>
        <begin position="107"/>
        <end position="130"/>
    </location>
</feature>
<keyword evidence="1" id="KW-0812">Transmembrane</keyword>
<name>A0ABT3CEN8_9MYCO</name>
<gene>
    <name evidence="2" type="ORF">H7J73_18225</name>
</gene>
<evidence type="ECO:0000313" key="2">
    <source>
        <dbReference type="EMBL" id="MCV7227954.1"/>
    </source>
</evidence>
<comment type="caution">
    <text evidence="2">The sequence shown here is derived from an EMBL/GenBank/DDBJ whole genome shotgun (WGS) entry which is preliminary data.</text>
</comment>
<organism evidence="2 3">
    <name type="scientific">Mycolicibacterium komossense</name>
    <dbReference type="NCBI Taxonomy" id="1779"/>
    <lineage>
        <taxon>Bacteria</taxon>
        <taxon>Bacillati</taxon>
        <taxon>Actinomycetota</taxon>
        <taxon>Actinomycetes</taxon>
        <taxon>Mycobacteriales</taxon>
        <taxon>Mycobacteriaceae</taxon>
        <taxon>Mycolicibacterium</taxon>
    </lineage>
</organism>
<reference evidence="2 3" key="1">
    <citation type="journal article" date="2022" name="BMC Genomics">
        <title>Comparative genome analysis of mycobacteria focusing on tRNA and non-coding RNA.</title>
        <authorList>
            <person name="Behra P.R.K."/>
            <person name="Pettersson B.M.F."/>
            <person name="Ramesh M."/>
            <person name="Das S."/>
            <person name="Dasgupta S."/>
            <person name="Kirsebom L.A."/>
        </authorList>
    </citation>
    <scope>NUCLEOTIDE SEQUENCE [LARGE SCALE GENOMIC DNA]</scope>
    <source>
        <strain evidence="2 3">DSM 44078</strain>
    </source>
</reference>
<keyword evidence="1" id="KW-0472">Membrane</keyword>
<sequence>MLPDQYREFFIAGAGAAAALIGLLFVAVSVFPEQARQATTRVQFQSRASAALLVFSNALVISLSALVPGVSLGWWATAAATSVLLFAAGAARTLAGDTGGKRHRGESLWLIVGLLLIGGFEMYAGIRLIAGPDLDPVRTLNYVIIGDLLYGISRAWRLVGLHDTGWWSSVLLIAGHTSAKTGEPES</sequence>
<keyword evidence="3" id="KW-1185">Reference proteome</keyword>
<proteinExistence type="predicted"/>
<feature type="transmembrane region" description="Helical" evidence="1">
    <location>
        <begin position="48"/>
        <end position="67"/>
    </location>
</feature>
<evidence type="ECO:0000256" key="1">
    <source>
        <dbReference type="SAM" id="Phobius"/>
    </source>
</evidence>